<reference evidence="6 7" key="1">
    <citation type="journal article" date="2015" name="Genome Announc.">
        <title>Draft Genome Sequence of the Terrestrial Cyanobacterium Scytonema millei VB511283, Isolated from Eastern India.</title>
        <authorList>
            <person name="Sen D."/>
            <person name="Chandrababunaidu M.M."/>
            <person name="Singh D."/>
            <person name="Sanghi N."/>
            <person name="Ghorai A."/>
            <person name="Mishra G.P."/>
            <person name="Madduluri M."/>
            <person name="Adhikary S.P."/>
            <person name="Tripathy S."/>
        </authorList>
    </citation>
    <scope>NUCLEOTIDE SEQUENCE [LARGE SCALE GENOMIC DNA]</scope>
    <source>
        <strain evidence="6 7">VB511283</strain>
    </source>
</reference>
<keyword evidence="2 5" id="KW-0479">Metal-binding</keyword>
<evidence type="ECO:0000256" key="1">
    <source>
        <dbReference type="ARBA" id="ARBA00006787"/>
    </source>
</evidence>
<dbReference type="GO" id="GO:0010436">
    <property type="term" value="F:carotenoid dioxygenase activity"/>
    <property type="evidence" value="ECO:0007669"/>
    <property type="project" value="TreeGrafter"/>
</dbReference>
<accession>A0A9X5I485</accession>
<dbReference type="EMBL" id="JTJC03000002">
    <property type="protein sequence ID" value="NHC34636.1"/>
    <property type="molecule type" value="Genomic_DNA"/>
</dbReference>
<keyword evidence="3" id="KW-0560">Oxidoreductase</keyword>
<sequence length="495" mass="55575">MQLHERATTVPPKSYQRHDWQRGYESLKQEYDYSIDEVEGEIPPELCGTLFRNGPGLLDINGQPVHHPFDGDGMISAIAFRDGRAHFRNRYIRTEAYVEEQKAGKILYRGVFGTQKAGGWLANAFDFKLKNIANTNVIYWGGKLLALWEAAEPHRLDPHNLETLGKDFLDGAIAEGDPFAAHPRLDPSCDMDGGEPCLVNFSLKVGLSTTVTIFELNPAGKVIRQHAHSIPGFAFIHDFAITPNYCILFQNPVAFNPIPFTLGLRGAAECIKFQPHQKTRIVLIPRHPKEAVQILETHAGFVFHHANAFEQDGEIVVDSICYESFPEVEPASDFKQVDFDALKPGQLWRFHLNLQDKTVSRELIEERCCEFPSIHKDKVGRPYRYLFMGAAHESTGNAPLQAILKIDLETGERQLWSAAPRGFISEPIFVPRPDSTLEDDGWVLSVVYDSTHHRSDVVILDGRDLNKGAIATLHLKHHIPYGLHGNFAPDCTTAS</sequence>
<comment type="caution">
    <text evidence="6">The sequence shown here is derived from an EMBL/GenBank/DDBJ whole genome shotgun (WGS) entry which is preliminary data.</text>
</comment>
<feature type="binding site" evidence="5">
    <location>
        <position position="484"/>
    </location>
    <ligand>
        <name>Fe cation</name>
        <dbReference type="ChEBI" id="CHEBI:24875"/>
        <note>catalytic</note>
    </ligand>
</feature>
<dbReference type="InterPro" id="IPR004294">
    <property type="entry name" value="Carotenoid_Oase"/>
</dbReference>
<proteinExistence type="inferred from homology"/>
<organism evidence="6 7">
    <name type="scientific">Scytonema millei VB511283</name>
    <dbReference type="NCBI Taxonomy" id="1245923"/>
    <lineage>
        <taxon>Bacteria</taxon>
        <taxon>Bacillati</taxon>
        <taxon>Cyanobacteriota</taxon>
        <taxon>Cyanophyceae</taxon>
        <taxon>Nostocales</taxon>
        <taxon>Scytonemataceae</taxon>
        <taxon>Scytonema</taxon>
    </lineage>
</organism>
<keyword evidence="7" id="KW-1185">Reference proteome</keyword>
<dbReference type="RefSeq" id="WP_039716813.1">
    <property type="nucleotide sequence ID" value="NZ_JTJC03000002.1"/>
</dbReference>
<evidence type="ECO:0000256" key="2">
    <source>
        <dbReference type="ARBA" id="ARBA00022723"/>
    </source>
</evidence>
<evidence type="ECO:0000256" key="3">
    <source>
        <dbReference type="ARBA" id="ARBA00023002"/>
    </source>
</evidence>
<gene>
    <name evidence="6" type="ORF">QH73_0008170</name>
</gene>
<dbReference type="GO" id="GO:0016121">
    <property type="term" value="P:carotene catabolic process"/>
    <property type="evidence" value="ECO:0007669"/>
    <property type="project" value="TreeGrafter"/>
</dbReference>
<dbReference type="Pfam" id="PF03055">
    <property type="entry name" value="RPE65"/>
    <property type="match status" value="1"/>
</dbReference>
<evidence type="ECO:0000313" key="6">
    <source>
        <dbReference type="EMBL" id="NHC34636.1"/>
    </source>
</evidence>
<evidence type="ECO:0000256" key="5">
    <source>
        <dbReference type="PIRSR" id="PIRSR604294-1"/>
    </source>
</evidence>
<comment type="similarity">
    <text evidence="1">Belongs to the carotenoid oxygenase family.</text>
</comment>
<dbReference type="Proteomes" id="UP000031532">
    <property type="component" value="Unassembled WGS sequence"/>
</dbReference>
<feature type="binding site" evidence="5">
    <location>
        <position position="304"/>
    </location>
    <ligand>
        <name>Fe cation</name>
        <dbReference type="ChEBI" id="CHEBI:24875"/>
        <note>catalytic</note>
    </ligand>
</feature>
<comment type="cofactor">
    <cofactor evidence="5">
        <name>Fe(2+)</name>
        <dbReference type="ChEBI" id="CHEBI:29033"/>
    </cofactor>
    <text evidence="5">Binds 1 Fe(2+) ion per subunit.</text>
</comment>
<dbReference type="OrthoDB" id="6636843at2"/>
<dbReference type="GO" id="GO:0046872">
    <property type="term" value="F:metal ion binding"/>
    <property type="evidence" value="ECO:0007669"/>
    <property type="project" value="UniProtKB-KW"/>
</dbReference>
<feature type="binding site" evidence="5">
    <location>
        <position position="237"/>
    </location>
    <ligand>
        <name>Fe cation</name>
        <dbReference type="ChEBI" id="CHEBI:24875"/>
        <note>catalytic</note>
    </ligand>
</feature>
<feature type="binding site" evidence="5">
    <location>
        <position position="182"/>
    </location>
    <ligand>
        <name>Fe cation</name>
        <dbReference type="ChEBI" id="CHEBI:24875"/>
        <note>catalytic</note>
    </ligand>
</feature>
<dbReference type="PANTHER" id="PTHR10543">
    <property type="entry name" value="BETA-CAROTENE DIOXYGENASE"/>
    <property type="match status" value="1"/>
</dbReference>
<evidence type="ECO:0000313" key="7">
    <source>
        <dbReference type="Proteomes" id="UP000031532"/>
    </source>
</evidence>
<dbReference type="PANTHER" id="PTHR10543:SF89">
    <property type="entry name" value="CAROTENOID 9,10(9',10')-CLEAVAGE DIOXYGENASE 1"/>
    <property type="match status" value="1"/>
</dbReference>
<keyword evidence="4 5" id="KW-0408">Iron</keyword>
<name>A0A9X5I485_9CYAN</name>
<protein>
    <submittedName>
        <fullName evidence="6">Carotenoid oxygenase family protein</fullName>
    </submittedName>
</protein>
<evidence type="ECO:0000256" key="4">
    <source>
        <dbReference type="ARBA" id="ARBA00023004"/>
    </source>
</evidence>
<dbReference type="AlphaFoldDB" id="A0A9X5I485"/>